<dbReference type="InterPro" id="IPR030678">
    <property type="entry name" value="Peptide/Ni-bd"/>
</dbReference>
<reference evidence="6" key="1">
    <citation type="submission" date="2020-12" db="EMBL/GenBank/DDBJ databases">
        <title>Clostridium thailandense sp. nov., a novel acetogenic bacterium isolated from peat land soil in Thailand.</title>
        <authorList>
            <person name="Chaikitkaew S."/>
            <person name="Birkeland N.K."/>
        </authorList>
    </citation>
    <scope>NUCLEOTIDE SEQUENCE</scope>
    <source>
        <strain evidence="6">PL3</strain>
    </source>
</reference>
<organism evidence="6 7">
    <name type="scientific">Clostridium thailandense</name>
    <dbReference type="NCBI Taxonomy" id="2794346"/>
    <lineage>
        <taxon>Bacteria</taxon>
        <taxon>Bacillati</taxon>
        <taxon>Bacillota</taxon>
        <taxon>Clostridia</taxon>
        <taxon>Eubacteriales</taxon>
        <taxon>Clostridiaceae</taxon>
        <taxon>Clostridium</taxon>
    </lineage>
</organism>
<dbReference type="PANTHER" id="PTHR30290:SF9">
    <property type="entry name" value="OLIGOPEPTIDE-BINDING PROTEIN APPA"/>
    <property type="match status" value="1"/>
</dbReference>
<dbReference type="AlphaFoldDB" id="A0A949TTD2"/>
<dbReference type="CDD" id="cd08493">
    <property type="entry name" value="PBP2_DppA_like"/>
    <property type="match status" value="1"/>
</dbReference>
<evidence type="ECO:0000313" key="7">
    <source>
        <dbReference type="Proteomes" id="UP000694308"/>
    </source>
</evidence>
<evidence type="ECO:0000256" key="1">
    <source>
        <dbReference type="ARBA" id="ARBA00005695"/>
    </source>
</evidence>
<dbReference type="InterPro" id="IPR000914">
    <property type="entry name" value="SBP_5_dom"/>
</dbReference>
<evidence type="ECO:0000259" key="5">
    <source>
        <dbReference type="Pfam" id="PF00496"/>
    </source>
</evidence>
<dbReference type="PANTHER" id="PTHR30290">
    <property type="entry name" value="PERIPLASMIC BINDING COMPONENT OF ABC TRANSPORTER"/>
    <property type="match status" value="1"/>
</dbReference>
<comment type="similarity">
    <text evidence="1">Belongs to the bacterial solute-binding protein 5 family.</text>
</comment>
<keyword evidence="3" id="KW-0732">Signal</keyword>
<dbReference type="InterPro" id="IPR039424">
    <property type="entry name" value="SBP_5"/>
</dbReference>
<name>A0A949TTD2_9CLOT</name>
<dbReference type="PIRSF" id="PIRSF002741">
    <property type="entry name" value="MppA"/>
    <property type="match status" value="1"/>
</dbReference>
<dbReference type="Proteomes" id="UP000694308">
    <property type="component" value="Unassembled WGS sequence"/>
</dbReference>
<comment type="caution">
    <text evidence="6">The sequence shown here is derived from an EMBL/GenBank/DDBJ whole genome shotgun (WGS) entry which is preliminary data.</text>
</comment>
<feature type="transmembrane region" description="Helical" evidence="4">
    <location>
        <begin position="7"/>
        <end position="25"/>
    </location>
</feature>
<keyword evidence="4" id="KW-1133">Transmembrane helix</keyword>
<dbReference type="Pfam" id="PF00496">
    <property type="entry name" value="SBP_bac_5"/>
    <property type="match status" value="1"/>
</dbReference>
<keyword evidence="4" id="KW-0812">Transmembrane</keyword>
<dbReference type="EMBL" id="JAEEGC010000016">
    <property type="protein sequence ID" value="MBV7272003.1"/>
    <property type="molecule type" value="Genomic_DNA"/>
</dbReference>
<accession>A0A949TTD2</accession>
<keyword evidence="7" id="KW-1185">Reference proteome</keyword>
<feature type="domain" description="Solute-binding protein family 5" evidence="5">
    <location>
        <begin position="89"/>
        <end position="457"/>
    </location>
</feature>
<dbReference type="GO" id="GO:0015833">
    <property type="term" value="P:peptide transport"/>
    <property type="evidence" value="ECO:0007669"/>
    <property type="project" value="TreeGrafter"/>
</dbReference>
<evidence type="ECO:0000256" key="4">
    <source>
        <dbReference type="SAM" id="Phobius"/>
    </source>
</evidence>
<keyword evidence="4" id="KW-0472">Membrane</keyword>
<evidence type="ECO:0000256" key="3">
    <source>
        <dbReference type="ARBA" id="ARBA00022729"/>
    </source>
</evidence>
<dbReference type="GO" id="GO:1904680">
    <property type="term" value="F:peptide transmembrane transporter activity"/>
    <property type="evidence" value="ECO:0007669"/>
    <property type="project" value="TreeGrafter"/>
</dbReference>
<sequence length="542" mass="62058">MKKQYKIITMLFIVICSFITVLNYSSKIKTKNGSVFGSFHRSDTVKRLVVGRSSDAITLDPSNMTDIDSIKVTANIFETLVKYEREGKEIKPGLAVDWKCSEDGLTWVFKLRQGVKFHDETDFNAQSVVFNFQRWMDINNPYHKGQFSYWNYVFGGFPGFVKSVVALSDYTVEIKLSKPYAPFLSTLTMPIFSIESPEAIKKYGTEVYKHPVGTGPFCFKSWNPNDNILLVRNNGYWYTNAKVDEVEFKVIPLGKDRLDQLKKGTIHIADNLSPDDTLTAERDGKLQLFLRPCFNVGYMAMNNEKTPFNNRQVRTAISYAINKDELIKEAFDNIAKPAKTFIPPMFPGYNESIEPIEYNIEKSIELLKEAGYPQGFKTTLEVMECSRNYFPRPLQVAQYIKESLKKVNIEVNIKTYSWDEYLKRIRNGEHELALIGWTGDNIDPDNFLNTLLSSDNAKLGIASNYSFYKNKEIDTLLTQARETNDMVFRKNLYKKLLGIVNYDMPAIPLAHTMPVVATSLYVEGYSPYITGVESLESVDIKQ</sequence>
<evidence type="ECO:0000313" key="6">
    <source>
        <dbReference type="EMBL" id="MBV7272003.1"/>
    </source>
</evidence>
<protein>
    <submittedName>
        <fullName evidence="6">ABC transporter substrate-binding protein</fullName>
    </submittedName>
</protein>
<proteinExistence type="inferred from homology"/>
<evidence type="ECO:0000256" key="2">
    <source>
        <dbReference type="ARBA" id="ARBA00022448"/>
    </source>
</evidence>
<dbReference type="RefSeq" id="WP_218319037.1">
    <property type="nucleotide sequence ID" value="NZ_JAEEGC010000016.1"/>
</dbReference>
<keyword evidence="2" id="KW-0813">Transport</keyword>
<gene>
    <name evidence="6" type="ORF">I6U48_03610</name>
</gene>